<organism evidence="1 2">
    <name type="scientific">Gigaspora rosea</name>
    <dbReference type="NCBI Taxonomy" id="44941"/>
    <lineage>
        <taxon>Eukaryota</taxon>
        <taxon>Fungi</taxon>
        <taxon>Fungi incertae sedis</taxon>
        <taxon>Mucoromycota</taxon>
        <taxon>Glomeromycotina</taxon>
        <taxon>Glomeromycetes</taxon>
        <taxon>Diversisporales</taxon>
        <taxon>Gigasporaceae</taxon>
        <taxon>Gigaspora</taxon>
    </lineage>
</organism>
<dbReference type="AlphaFoldDB" id="A0A397TWA5"/>
<reference evidence="1 2" key="1">
    <citation type="submission" date="2018-06" db="EMBL/GenBank/DDBJ databases">
        <title>Comparative genomics reveals the genomic features of Rhizophagus irregularis, R. cerebriforme, R. diaphanum and Gigaspora rosea, and their symbiotic lifestyle signature.</title>
        <authorList>
            <person name="Morin E."/>
            <person name="San Clemente H."/>
            <person name="Chen E.C.H."/>
            <person name="De La Providencia I."/>
            <person name="Hainaut M."/>
            <person name="Kuo A."/>
            <person name="Kohler A."/>
            <person name="Murat C."/>
            <person name="Tang N."/>
            <person name="Roy S."/>
            <person name="Loubradou J."/>
            <person name="Henrissat B."/>
            <person name="Grigoriev I.V."/>
            <person name="Corradi N."/>
            <person name="Roux C."/>
            <person name="Martin F.M."/>
        </authorList>
    </citation>
    <scope>NUCLEOTIDE SEQUENCE [LARGE SCALE GENOMIC DNA]</scope>
    <source>
        <strain evidence="1 2">DAOM 194757</strain>
    </source>
</reference>
<proteinExistence type="predicted"/>
<name>A0A397TWA5_9GLOM</name>
<comment type="caution">
    <text evidence="1">The sequence shown here is derived from an EMBL/GenBank/DDBJ whole genome shotgun (WGS) entry which is preliminary data.</text>
</comment>
<dbReference type="OrthoDB" id="10524258at2759"/>
<protein>
    <submittedName>
        <fullName evidence="1">Uncharacterized protein</fullName>
    </submittedName>
</protein>
<evidence type="ECO:0000313" key="2">
    <source>
        <dbReference type="Proteomes" id="UP000266673"/>
    </source>
</evidence>
<gene>
    <name evidence="1" type="ORF">C2G38_2232155</name>
</gene>
<sequence>MKNIGLDPIWYLKSANNCEMDIEDLEKETNDHGDLKMTRLQNQKPIIIIPRGEMDYVQEIPPEYDIIKLHFPTVSVKYKSNIKDQFIQEIRNALSNPDNNEKTTGLREKFNEWDSFTVTDVIIDNTRCRKSPVFNNALLSDFLKFETSKKDKDYE</sequence>
<accession>A0A397TWA5</accession>
<evidence type="ECO:0000313" key="1">
    <source>
        <dbReference type="EMBL" id="RIB01007.1"/>
    </source>
</evidence>
<keyword evidence="2" id="KW-1185">Reference proteome</keyword>
<dbReference type="Proteomes" id="UP000266673">
    <property type="component" value="Unassembled WGS sequence"/>
</dbReference>
<dbReference type="EMBL" id="QKWP01003396">
    <property type="protein sequence ID" value="RIB01007.1"/>
    <property type="molecule type" value="Genomic_DNA"/>
</dbReference>